<dbReference type="Pfam" id="PF13556">
    <property type="entry name" value="HTH_30"/>
    <property type="match status" value="1"/>
</dbReference>
<feature type="domain" description="PucR C-terminal helix-turn-helix" evidence="2">
    <location>
        <begin position="344"/>
        <end position="395"/>
    </location>
</feature>
<reference evidence="4 5" key="1">
    <citation type="submission" date="2016-06" db="EMBL/GenBank/DDBJ databases">
        <authorList>
            <person name="Kjaerup R.B."/>
            <person name="Dalgaard T.S."/>
            <person name="Juul-Madsen H.R."/>
        </authorList>
    </citation>
    <scope>NUCLEOTIDE SEQUENCE [LARGE SCALE GENOMIC DNA]</scope>
    <source>
        <strain evidence="4 5">1165133.8</strain>
    </source>
</reference>
<dbReference type="InterPro" id="IPR025736">
    <property type="entry name" value="PucR_C-HTH_dom"/>
</dbReference>
<accession>A0A1A3NL90</accession>
<dbReference type="InterPro" id="IPR051448">
    <property type="entry name" value="CdaR-like_regulators"/>
</dbReference>
<protein>
    <submittedName>
        <fullName evidence="4">PucR family transcriptional regulator</fullName>
    </submittedName>
</protein>
<dbReference type="PANTHER" id="PTHR33744">
    <property type="entry name" value="CARBOHYDRATE DIACID REGULATOR"/>
    <property type="match status" value="1"/>
</dbReference>
<dbReference type="OrthoDB" id="3663486at2"/>
<evidence type="ECO:0000256" key="1">
    <source>
        <dbReference type="ARBA" id="ARBA00006754"/>
    </source>
</evidence>
<dbReference type="Pfam" id="PF17853">
    <property type="entry name" value="GGDEF_2"/>
    <property type="match status" value="1"/>
</dbReference>
<evidence type="ECO:0000313" key="4">
    <source>
        <dbReference type="EMBL" id="OBK22908.1"/>
    </source>
</evidence>
<sequence>MEDLWPLPTVEAADAIRTLCQRLLTETDAMTEVIAGAALMAQYESALLPDASLVEEDRHLNRFDLVQWLTSNIQQPGRRVEPYIGPRIAEYIRDLVSRGIAPDFAGGWREALGVGWHRWLEECVAHCTDPDLLVEVLDVSAKSLVQYALDSVSALREASLAAAMGDANADAIALIQLIASGAPMTEDLAEGRLRYRLARSHVGLVVWTDDPQRADALDDVVAAVRSASAGGSALIARASATSRWIWLSGAETPDLRHVEKVVAEVADVRAAVGRPGRGLDGFRSSHQDALAAQALIVRLGSDRRFTAYADVELIDSITKDTASAQRFVIKTLGPLAEADEAIRQALLTYVQCGFNTTRAAANLYAHRNTVERRVSRANELSVVKVEDNPTHVAAALLVLDIAPNIAATTPS</sequence>
<dbReference type="AlphaFoldDB" id="A0A1A3NL90"/>
<organism evidence="4 5">
    <name type="scientific">Mycobacterium asiaticum</name>
    <dbReference type="NCBI Taxonomy" id="1790"/>
    <lineage>
        <taxon>Bacteria</taxon>
        <taxon>Bacillati</taxon>
        <taxon>Actinomycetota</taxon>
        <taxon>Actinomycetes</taxon>
        <taxon>Mycobacteriales</taxon>
        <taxon>Mycobacteriaceae</taxon>
        <taxon>Mycobacterium</taxon>
    </lineage>
</organism>
<dbReference type="PANTHER" id="PTHR33744:SF1">
    <property type="entry name" value="DNA-BINDING TRANSCRIPTIONAL ACTIVATOR ADER"/>
    <property type="match status" value="1"/>
</dbReference>
<evidence type="ECO:0000259" key="3">
    <source>
        <dbReference type="Pfam" id="PF17853"/>
    </source>
</evidence>
<evidence type="ECO:0000259" key="2">
    <source>
        <dbReference type="Pfam" id="PF13556"/>
    </source>
</evidence>
<evidence type="ECO:0000313" key="5">
    <source>
        <dbReference type="Proteomes" id="UP000093928"/>
    </source>
</evidence>
<dbReference type="Proteomes" id="UP000093928">
    <property type="component" value="Unassembled WGS sequence"/>
</dbReference>
<dbReference type="InterPro" id="IPR042070">
    <property type="entry name" value="PucR_C-HTH_sf"/>
</dbReference>
<dbReference type="EMBL" id="LZLS01000184">
    <property type="protein sequence ID" value="OBK22908.1"/>
    <property type="molecule type" value="Genomic_DNA"/>
</dbReference>
<comment type="caution">
    <text evidence="4">The sequence shown here is derived from an EMBL/GenBank/DDBJ whole genome shotgun (WGS) entry which is preliminary data.</text>
</comment>
<proteinExistence type="inferred from homology"/>
<dbReference type="Gene3D" id="1.10.10.2840">
    <property type="entry name" value="PucR C-terminal helix-turn-helix domain"/>
    <property type="match status" value="1"/>
</dbReference>
<comment type="similarity">
    <text evidence="1">Belongs to the CdaR family.</text>
</comment>
<gene>
    <name evidence="4" type="ORF">A5634_06975</name>
</gene>
<feature type="domain" description="CdaR GGDEF-like" evidence="3">
    <location>
        <begin position="191"/>
        <end position="294"/>
    </location>
</feature>
<dbReference type="InterPro" id="IPR041522">
    <property type="entry name" value="CdaR_GGDEF"/>
</dbReference>
<name>A0A1A3NL90_MYCAS</name>